<dbReference type="Gene3D" id="3.20.20.100">
    <property type="entry name" value="NADP-dependent oxidoreductase domain"/>
    <property type="match status" value="1"/>
</dbReference>
<feature type="binding site" evidence="3">
    <location>
        <position position="123"/>
    </location>
    <ligand>
        <name>substrate</name>
    </ligand>
</feature>
<evidence type="ECO:0000259" key="5">
    <source>
        <dbReference type="Pfam" id="PF00248"/>
    </source>
</evidence>
<evidence type="ECO:0000256" key="4">
    <source>
        <dbReference type="PIRSR" id="PIRSR000097-3"/>
    </source>
</evidence>
<proteinExistence type="predicted"/>
<dbReference type="InterPro" id="IPR023210">
    <property type="entry name" value="NADP_OxRdtase_dom"/>
</dbReference>
<dbReference type="PROSITE" id="PS00063">
    <property type="entry name" value="ALDOKETO_REDUCTASE_3"/>
    <property type="match status" value="1"/>
</dbReference>
<feature type="active site" description="Proton donor" evidence="2">
    <location>
        <position position="57"/>
    </location>
</feature>
<dbReference type="Proteomes" id="UP000635477">
    <property type="component" value="Unassembled WGS sequence"/>
</dbReference>
<accession>A0A8H4XHM5</accession>
<name>A0A8H4XHM5_9HYPO</name>
<dbReference type="CDD" id="cd19071">
    <property type="entry name" value="AKR_AKR1-5-like"/>
    <property type="match status" value="1"/>
</dbReference>
<dbReference type="InterPro" id="IPR020471">
    <property type="entry name" value="AKR"/>
</dbReference>
<protein>
    <recommendedName>
        <fullName evidence="5">NADP-dependent oxidoreductase domain-containing protein</fullName>
    </recommendedName>
</protein>
<reference evidence="6" key="1">
    <citation type="journal article" date="2020" name="BMC Genomics">
        <title>Correction to: Identification and distribution of gene clusters required for synthesis of sphingolipid metabolism inhibitors in diverse species of the filamentous fungus Fusarium.</title>
        <authorList>
            <person name="Kim H.S."/>
            <person name="Lohmar J.M."/>
            <person name="Busman M."/>
            <person name="Brown D.W."/>
            <person name="Naumann T.A."/>
            <person name="Divon H.H."/>
            <person name="Lysoe E."/>
            <person name="Uhlig S."/>
            <person name="Proctor R.H."/>
        </authorList>
    </citation>
    <scope>NUCLEOTIDE SEQUENCE</scope>
    <source>
        <strain evidence="6">NRRL 22465</strain>
    </source>
</reference>
<evidence type="ECO:0000256" key="3">
    <source>
        <dbReference type="PIRSR" id="PIRSR000097-2"/>
    </source>
</evidence>
<dbReference type="GO" id="GO:0016616">
    <property type="term" value="F:oxidoreductase activity, acting on the CH-OH group of donors, NAD or NADP as acceptor"/>
    <property type="evidence" value="ECO:0007669"/>
    <property type="project" value="UniProtKB-ARBA"/>
</dbReference>
<dbReference type="EMBL" id="JABEYC010000700">
    <property type="protein sequence ID" value="KAF4974848.1"/>
    <property type="molecule type" value="Genomic_DNA"/>
</dbReference>
<feature type="site" description="Lowers pKa of active site Tyr" evidence="4">
    <location>
        <position position="90"/>
    </location>
</feature>
<dbReference type="OrthoDB" id="416253at2759"/>
<evidence type="ECO:0000256" key="1">
    <source>
        <dbReference type="ARBA" id="ARBA00023002"/>
    </source>
</evidence>
<dbReference type="Pfam" id="PF00248">
    <property type="entry name" value="Aldo_ket_red"/>
    <property type="match status" value="1"/>
</dbReference>
<gene>
    <name evidence="6" type="ORF">FZEAL_8309</name>
</gene>
<dbReference type="PROSITE" id="PS00798">
    <property type="entry name" value="ALDOKETO_REDUCTASE_1"/>
    <property type="match status" value="1"/>
</dbReference>
<dbReference type="SUPFAM" id="SSF51430">
    <property type="entry name" value="NAD(P)-linked oxidoreductase"/>
    <property type="match status" value="1"/>
</dbReference>
<dbReference type="FunFam" id="3.20.20.100:FF:000002">
    <property type="entry name" value="2,5-diketo-D-gluconic acid reductase A"/>
    <property type="match status" value="1"/>
</dbReference>
<dbReference type="InterPro" id="IPR036812">
    <property type="entry name" value="NAD(P)_OxRdtase_dom_sf"/>
</dbReference>
<feature type="domain" description="NADP-dependent oxidoreductase" evidence="5">
    <location>
        <begin position="31"/>
        <end position="276"/>
    </location>
</feature>
<evidence type="ECO:0000313" key="7">
    <source>
        <dbReference type="Proteomes" id="UP000635477"/>
    </source>
</evidence>
<comment type="caution">
    <text evidence="6">The sequence shown here is derived from an EMBL/GenBank/DDBJ whole genome shotgun (WGS) entry which is preliminary data.</text>
</comment>
<evidence type="ECO:0000313" key="6">
    <source>
        <dbReference type="EMBL" id="KAF4974848.1"/>
    </source>
</evidence>
<evidence type="ECO:0000256" key="2">
    <source>
        <dbReference type="PIRSR" id="PIRSR000097-1"/>
    </source>
</evidence>
<dbReference type="PRINTS" id="PR00069">
    <property type="entry name" value="ALDKETRDTASE"/>
</dbReference>
<organism evidence="6 7">
    <name type="scientific">Fusarium zealandicum</name>
    <dbReference type="NCBI Taxonomy" id="1053134"/>
    <lineage>
        <taxon>Eukaryota</taxon>
        <taxon>Fungi</taxon>
        <taxon>Dikarya</taxon>
        <taxon>Ascomycota</taxon>
        <taxon>Pezizomycotina</taxon>
        <taxon>Sordariomycetes</taxon>
        <taxon>Hypocreomycetidae</taxon>
        <taxon>Hypocreales</taxon>
        <taxon>Nectriaceae</taxon>
        <taxon>Fusarium</taxon>
        <taxon>Fusarium staphyleae species complex</taxon>
    </lineage>
</organism>
<reference evidence="6" key="2">
    <citation type="submission" date="2020-05" db="EMBL/GenBank/DDBJ databases">
        <authorList>
            <person name="Kim H.-S."/>
            <person name="Proctor R.H."/>
            <person name="Brown D.W."/>
        </authorList>
    </citation>
    <scope>NUCLEOTIDE SEQUENCE</scope>
    <source>
        <strain evidence="6">NRRL 22465</strain>
    </source>
</reference>
<dbReference type="PANTHER" id="PTHR43827">
    <property type="entry name" value="2,5-DIKETO-D-GLUCONIC ACID REDUCTASE"/>
    <property type="match status" value="1"/>
</dbReference>
<dbReference type="PIRSF" id="PIRSF000097">
    <property type="entry name" value="AKR"/>
    <property type="match status" value="1"/>
</dbReference>
<dbReference type="InterPro" id="IPR018170">
    <property type="entry name" value="Aldo/ket_reductase_CS"/>
</dbReference>
<keyword evidence="7" id="KW-1185">Reference proteome</keyword>
<sequence>MASSTPSLLATKATLANGLTIPRIQLGLYCMSTHEATDAVRQGLLNGYRAFDCAQMYRNERQAGKAISDFLSSSENTLGLKRDDIFYTSKLASCDVSYDAVRKSIKQSVDDSTLGYIDLFLLHSPHGGKKARLASWKALEDSIDAGEIRSGGVSNFGAAHIDELMASKPRIAPVINQIEVHPFNTQQEIRDTCSKYNIAIEAYAPLVRGMRMTHPAVNDLAKKYSATPAQIFVKWGLQHGFITLPKSTKKERMIENASVENIEISESDMALLDGLDEHLVTDWDPTDAP</sequence>
<keyword evidence="1" id="KW-0560">Oxidoreductase</keyword>
<dbReference type="AlphaFoldDB" id="A0A8H4XHM5"/>
<dbReference type="PANTHER" id="PTHR43827:SF13">
    <property type="entry name" value="ALDO_KETO REDUCTASE FAMILY PROTEIN"/>
    <property type="match status" value="1"/>
</dbReference>